<evidence type="ECO:0000313" key="5">
    <source>
        <dbReference type="EMBL" id="QAA77412.1"/>
    </source>
</evidence>
<protein>
    <submittedName>
        <fullName evidence="5">Ribonucleotide reductase of class III (Anaerobic), large subunit</fullName>
    </submittedName>
</protein>
<dbReference type="GO" id="GO:0009265">
    <property type="term" value="P:2'-deoxyribonucleotide biosynthetic process"/>
    <property type="evidence" value="ECO:0007669"/>
    <property type="project" value="TreeGrafter"/>
</dbReference>
<dbReference type="GO" id="GO:0006260">
    <property type="term" value="P:DNA replication"/>
    <property type="evidence" value="ECO:0007669"/>
    <property type="project" value="InterPro"/>
</dbReference>
<dbReference type="Pfam" id="PF13597">
    <property type="entry name" value="NRDD"/>
    <property type="match status" value="1"/>
</dbReference>
<dbReference type="PANTHER" id="PTHR21075">
    <property type="entry name" value="ANAEROBIC RIBONUCLEOSIDE-TRIPHOSPHATE REDUCTASE"/>
    <property type="match status" value="1"/>
</dbReference>
<dbReference type="GO" id="GO:0005524">
    <property type="term" value="F:ATP binding"/>
    <property type="evidence" value="ECO:0007669"/>
    <property type="project" value="UniProtKB-UniRule"/>
</dbReference>
<keyword evidence="1 3" id="KW-0547">Nucleotide-binding</keyword>
<sequence>MPAGMLARRCCGCKVETKVLLPAARIVAKVTPVTFAGKEPRVIEQVRKRDGSVVPFETTKIASAIHRTLCEVGRDDAALAARLATRVEETLSSRFGPLFGPPHVEEIQDAVEEVLMAAGLPDAARAYIVYRHQHKQLREIKELVDPELVGSYLNGQDWRVRENSNMAFSLQGLNVFLTEKIIGQYWLTKVYPEPIRRAHTEGDFHIHDLGTLGPYCVGWDLADLLRQGFRGARGKVESRPPKHFRVALMQAVNFLYTLQGEAAGAQAFSGVDTLLAPFIAADGLSYREVKQALQEFVFNLNVPTRVGFQTPFTNITLDLRPPAHMAGLPALVGGQPFGTYGEFTREMGTFNRALAEVMAEGDARGRVFTFPIPTYNVTPDFPWDDPDLLPMWEMTAKYGIPYFANFLSSDMKPEDARSMCCRLRLDVRELRRRGGGLFGSNPLTGSIGVVTLNLPRLAFVAKSEEEFFERLQALMQTAGRSLITKRKLLERLTEQGLYPYSKFYLSSVKEQHGEYWANHFSTIGVIGLNEAALNLLGVNLAQEEGIRFAQRTLGFMRDTLVRFQEATGELWNLEATPAEGTAYRLAMLDQRKNPAIHFANERAVRECGAAPYYTNSSQLPVDFTDDLLRALELQEGLQVQYTGGTVFHAWLGERLPSPEAVRSLVAKVLNRFRIPYLTLTPTFSVCPRHGYLPGEKRFCPKCDEELIVLHQKAQGGVCAHMS</sequence>
<dbReference type="NCBIfam" id="NF006126">
    <property type="entry name" value="PRK08270.1"/>
    <property type="match status" value="1"/>
</dbReference>
<dbReference type="PROSITE" id="PS51161">
    <property type="entry name" value="ATP_CONE"/>
    <property type="match status" value="1"/>
</dbReference>
<evidence type="ECO:0000259" key="4">
    <source>
        <dbReference type="PROSITE" id="PS51161"/>
    </source>
</evidence>
<dbReference type="InterPro" id="IPR005144">
    <property type="entry name" value="ATP-cone_dom"/>
</dbReference>
<dbReference type="GO" id="GO:0004748">
    <property type="term" value="F:ribonucleoside-diphosphate reductase activity, thioredoxin disulfide as acceptor"/>
    <property type="evidence" value="ECO:0007669"/>
    <property type="project" value="TreeGrafter"/>
</dbReference>
<dbReference type="Proteomes" id="UP000287233">
    <property type="component" value="Chromosome"/>
</dbReference>
<evidence type="ECO:0000256" key="3">
    <source>
        <dbReference type="PROSITE-ProRule" id="PRU00492"/>
    </source>
</evidence>
<name>A0A410FWQ0_BIPS1</name>
<accession>A0A410FWQ0</accession>
<proteinExistence type="predicted"/>
<evidence type="ECO:0000256" key="1">
    <source>
        <dbReference type="ARBA" id="ARBA00022741"/>
    </source>
</evidence>
<dbReference type="KEGG" id="bih:BIP78_1648"/>
<feature type="domain" description="ATP-cone" evidence="4">
    <location>
        <begin position="44"/>
        <end position="138"/>
    </location>
</feature>
<keyword evidence="2 3" id="KW-0067">ATP-binding</keyword>
<dbReference type="Pfam" id="PF03477">
    <property type="entry name" value="ATP-cone"/>
    <property type="match status" value="1"/>
</dbReference>
<dbReference type="SUPFAM" id="SSF51998">
    <property type="entry name" value="PFL-like glycyl radical enzymes"/>
    <property type="match status" value="1"/>
</dbReference>
<dbReference type="PANTHER" id="PTHR21075:SF0">
    <property type="entry name" value="ANAEROBIC RIBONUCLEOSIDE-TRIPHOSPHATE REDUCTASE"/>
    <property type="match status" value="1"/>
</dbReference>
<dbReference type="GO" id="GO:0008998">
    <property type="term" value="F:ribonucleoside-triphosphate reductase (thioredoxin) activity"/>
    <property type="evidence" value="ECO:0007669"/>
    <property type="project" value="InterPro"/>
</dbReference>
<dbReference type="EMBL" id="CP034928">
    <property type="protein sequence ID" value="QAA77412.1"/>
    <property type="molecule type" value="Genomic_DNA"/>
</dbReference>
<dbReference type="GO" id="GO:0031250">
    <property type="term" value="C:anaerobic ribonucleoside-triphosphate reductase complex"/>
    <property type="evidence" value="ECO:0007669"/>
    <property type="project" value="TreeGrafter"/>
</dbReference>
<dbReference type="Gene3D" id="3.20.70.20">
    <property type="match status" value="1"/>
</dbReference>
<dbReference type="InterPro" id="IPR012833">
    <property type="entry name" value="NrdD"/>
</dbReference>
<evidence type="ECO:0000313" key="6">
    <source>
        <dbReference type="Proteomes" id="UP000287233"/>
    </source>
</evidence>
<reference evidence="6" key="1">
    <citation type="submission" date="2018-12" db="EMBL/GenBank/DDBJ databases">
        <title>Complete genome sequence of an uncultured bacterium of the candidate phylum Bipolaricaulota.</title>
        <authorList>
            <person name="Kadnikov V.V."/>
            <person name="Mardanov A.V."/>
            <person name="Beletsky A.V."/>
            <person name="Frank Y.A."/>
            <person name="Karnachuk O.V."/>
            <person name="Ravin N.V."/>
        </authorList>
    </citation>
    <scope>NUCLEOTIDE SEQUENCE [LARGE SCALE GENOMIC DNA]</scope>
</reference>
<organism evidence="5 6">
    <name type="scientific">Bipolaricaulis sibiricus</name>
    <dbReference type="NCBI Taxonomy" id="2501609"/>
    <lineage>
        <taxon>Bacteria</taxon>
        <taxon>Candidatus Bipolaricaulota</taxon>
        <taxon>Candidatus Bipolaricaulia</taxon>
        <taxon>Candidatus Bipolaricaulales</taxon>
        <taxon>Candidatus Bipolaricaulaceae</taxon>
        <taxon>Candidatus Bipolaricaulis</taxon>
    </lineage>
</organism>
<gene>
    <name evidence="5" type="ORF">BIP78_1648</name>
</gene>
<dbReference type="CDD" id="cd01675">
    <property type="entry name" value="RNR_III"/>
    <property type="match status" value="1"/>
</dbReference>
<dbReference type="AlphaFoldDB" id="A0A410FWQ0"/>
<dbReference type="NCBIfam" id="TIGR02487">
    <property type="entry name" value="NrdD"/>
    <property type="match status" value="1"/>
</dbReference>
<evidence type="ECO:0000256" key="2">
    <source>
        <dbReference type="ARBA" id="ARBA00022840"/>
    </source>
</evidence>